<dbReference type="AlphaFoldDB" id="A0A918C7H8"/>
<evidence type="ECO:0000313" key="2">
    <source>
        <dbReference type="Proteomes" id="UP000603865"/>
    </source>
</evidence>
<reference evidence="1" key="2">
    <citation type="submission" date="2020-09" db="EMBL/GenBank/DDBJ databases">
        <authorList>
            <person name="Sun Q."/>
            <person name="Ohkuma M."/>
        </authorList>
    </citation>
    <scope>NUCLEOTIDE SEQUENCE</scope>
    <source>
        <strain evidence="1">JCM 31311</strain>
    </source>
</reference>
<keyword evidence="2" id="KW-1185">Reference proteome</keyword>
<organism evidence="1 2">
    <name type="scientific">Deinococcus ruber</name>
    <dbReference type="NCBI Taxonomy" id="1848197"/>
    <lineage>
        <taxon>Bacteria</taxon>
        <taxon>Thermotogati</taxon>
        <taxon>Deinococcota</taxon>
        <taxon>Deinococci</taxon>
        <taxon>Deinococcales</taxon>
        <taxon>Deinococcaceae</taxon>
        <taxon>Deinococcus</taxon>
    </lineage>
</organism>
<gene>
    <name evidence="1" type="ORF">GCM10008957_23050</name>
</gene>
<name>A0A918C7H8_9DEIO</name>
<evidence type="ECO:0000313" key="1">
    <source>
        <dbReference type="EMBL" id="GGR09694.1"/>
    </source>
</evidence>
<comment type="caution">
    <text evidence="1">The sequence shown here is derived from an EMBL/GenBank/DDBJ whole genome shotgun (WGS) entry which is preliminary data.</text>
</comment>
<sequence>MTIVGAVETGALERPVATDELRAEGEVSTELLTGDDVMRETEGLLTRCRDLERQLEPVLKDAAERARLFPQVTSLYNRYCELEALDVTATIHPDDLERFLRVGTRLQELQQVLLP</sequence>
<dbReference type="EMBL" id="BMQL01000011">
    <property type="protein sequence ID" value="GGR09694.1"/>
    <property type="molecule type" value="Genomic_DNA"/>
</dbReference>
<accession>A0A918C7H8</accession>
<dbReference type="Proteomes" id="UP000603865">
    <property type="component" value="Unassembled WGS sequence"/>
</dbReference>
<protein>
    <submittedName>
        <fullName evidence="1">Uncharacterized protein</fullName>
    </submittedName>
</protein>
<proteinExistence type="predicted"/>
<reference evidence="1" key="1">
    <citation type="journal article" date="2014" name="Int. J. Syst. Evol. Microbiol.">
        <title>Complete genome sequence of Corynebacterium casei LMG S-19264T (=DSM 44701T), isolated from a smear-ripened cheese.</title>
        <authorList>
            <consortium name="US DOE Joint Genome Institute (JGI-PGF)"/>
            <person name="Walter F."/>
            <person name="Albersmeier A."/>
            <person name="Kalinowski J."/>
            <person name="Ruckert C."/>
        </authorList>
    </citation>
    <scope>NUCLEOTIDE SEQUENCE</scope>
    <source>
        <strain evidence="1">JCM 31311</strain>
    </source>
</reference>